<evidence type="ECO:0000313" key="4">
    <source>
        <dbReference type="Proteomes" id="UP000184499"/>
    </source>
</evidence>
<feature type="compositionally biased region" description="Basic and acidic residues" evidence="1">
    <location>
        <begin position="493"/>
        <end position="508"/>
    </location>
</feature>
<dbReference type="VEuPathDB" id="FungiDB:ASPBRDRAFT_202384"/>
<accession>A0A1L9V0T3</accession>
<feature type="region of interest" description="Disordered" evidence="1">
    <location>
        <begin position="93"/>
        <end position="123"/>
    </location>
</feature>
<dbReference type="OMA" id="CRRDEYH"/>
<evidence type="ECO:0000313" key="3">
    <source>
        <dbReference type="EMBL" id="OJJ77399.1"/>
    </source>
</evidence>
<evidence type="ECO:0000256" key="1">
    <source>
        <dbReference type="SAM" id="MobiDB-lite"/>
    </source>
</evidence>
<dbReference type="RefSeq" id="XP_067484646.1">
    <property type="nucleotide sequence ID" value="XM_067621633.1"/>
</dbReference>
<name>A0A1L9V0T3_ASPBC</name>
<evidence type="ECO:0000256" key="2">
    <source>
        <dbReference type="SAM" id="Phobius"/>
    </source>
</evidence>
<feature type="compositionally biased region" description="Acidic residues" evidence="1">
    <location>
        <begin position="463"/>
        <end position="492"/>
    </location>
</feature>
<organism evidence="3 4">
    <name type="scientific">Aspergillus brasiliensis (strain CBS 101740 / IMI 381727 / IBT 21946)</name>
    <dbReference type="NCBI Taxonomy" id="767769"/>
    <lineage>
        <taxon>Eukaryota</taxon>
        <taxon>Fungi</taxon>
        <taxon>Dikarya</taxon>
        <taxon>Ascomycota</taxon>
        <taxon>Pezizomycotina</taxon>
        <taxon>Eurotiomycetes</taxon>
        <taxon>Eurotiomycetidae</taxon>
        <taxon>Eurotiales</taxon>
        <taxon>Aspergillaceae</taxon>
        <taxon>Aspergillus</taxon>
        <taxon>Aspergillus subgen. Circumdati</taxon>
    </lineage>
</organism>
<feature type="transmembrane region" description="Helical" evidence="2">
    <location>
        <begin position="24"/>
        <end position="48"/>
    </location>
</feature>
<proteinExistence type="predicted"/>
<protein>
    <submittedName>
        <fullName evidence="3">Uncharacterized protein</fullName>
    </submittedName>
</protein>
<keyword evidence="2" id="KW-0812">Transmembrane</keyword>
<keyword evidence="2" id="KW-0472">Membrane</keyword>
<dbReference type="Proteomes" id="UP000184499">
    <property type="component" value="Unassembled WGS sequence"/>
</dbReference>
<dbReference type="AlphaFoldDB" id="A0A1L9V0T3"/>
<feature type="region of interest" description="Disordered" evidence="1">
    <location>
        <begin position="456"/>
        <end position="508"/>
    </location>
</feature>
<dbReference type="OrthoDB" id="4156714at2759"/>
<dbReference type="GeneID" id="93574121"/>
<feature type="transmembrane region" description="Helical" evidence="2">
    <location>
        <begin position="69"/>
        <end position="90"/>
    </location>
</feature>
<reference evidence="4" key="1">
    <citation type="journal article" date="2017" name="Genome Biol.">
        <title>Comparative genomics reveals high biological diversity and specific adaptations in the industrially and medically important fungal genus Aspergillus.</title>
        <authorList>
            <person name="de Vries R.P."/>
            <person name="Riley R."/>
            <person name="Wiebenga A."/>
            <person name="Aguilar-Osorio G."/>
            <person name="Amillis S."/>
            <person name="Uchima C.A."/>
            <person name="Anderluh G."/>
            <person name="Asadollahi M."/>
            <person name="Askin M."/>
            <person name="Barry K."/>
            <person name="Battaglia E."/>
            <person name="Bayram O."/>
            <person name="Benocci T."/>
            <person name="Braus-Stromeyer S.A."/>
            <person name="Caldana C."/>
            <person name="Canovas D."/>
            <person name="Cerqueira G.C."/>
            <person name="Chen F."/>
            <person name="Chen W."/>
            <person name="Choi C."/>
            <person name="Clum A."/>
            <person name="Dos Santos R.A."/>
            <person name="Damasio A.R."/>
            <person name="Diallinas G."/>
            <person name="Emri T."/>
            <person name="Fekete E."/>
            <person name="Flipphi M."/>
            <person name="Freyberg S."/>
            <person name="Gallo A."/>
            <person name="Gournas C."/>
            <person name="Habgood R."/>
            <person name="Hainaut M."/>
            <person name="Harispe M.L."/>
            <person name="Henrissat B."/>
            <person name="Hilden K.S."/>
            <person name="Hope R."/>
            <person name="Hossain A."/>
            <person name="Karabika E."/>
            <person name="Karaffa L."/>
            <person name="Karanyi Z."/>
            <person name="Krasevec N."/>
            <person name="Kuo A."/>
            <person name="Kusch H."/>
            <person name="LaButti K."/>
            <person name="Lagendijk E.L."/>
            <person name="Lapidus A."/>
            <person name="Levasseur A."/>
            <person name="Lindquist E."/>
            <person name="Lipzen A."/>
            <person name="Logrieco A.F."/>
            <person name="MacCabe A."/>
            <person name="Maekelae M.R."/>
            <person name="Malavazi I."/>
            <person name="Melin P."/>
            <person name="Meyer V."/>
            <person name="Mielnichuk N."/>
            <person name="Miskei M."/>
            <person name="Molnar A.P."/>
            <person name="Mule G."/>
            <person name="Ngan C.Y."/>
            <person name="Orejas M."/>
            <person name="Orosz E."/>
            <person name="Ouedraogo J.P."/>
            <person name="Overkamp K.M."/>
            <person name="Park H.-S."/>
            <person name="Perrone G."/>
            <person name="Piumi F."/>
            <person name="Punt P.J."/>
            <person name="Ram A.F."/>
            <person name="Ramon A."/>
            <person name="Rauscher S."/>
            <person name="Record E."/>
            <person name="Riano-Pachon D.M."/>
            <person name="Robert V."/>
            <person name="Roehrig J."/>
            <person name="Ruller R."/>
            <person name="Salamov A."/>
            <person name="Salih N.S."/>
            <person name="Samson R.A."/>
            <person name="Sandor E."/>
            <person name="Sanguinetti M."/>
            <person name="Schuetze T."/>
            <person name="Sepcic K."/>
            <person name="Shelest E."/>
            <person name="Sherlock G."/>
            <person name="Sophianopoulou V."/>
            <person name="Squina F.M."/>
            <person name="Sun H."/>
            <person name="Susca A."/>
            <person name="Todd R.B."/>
            <person name="Tsang A."/>
            <person name="Unkles S.E."/>
            <person name="van de Wiele N."/>
            <person name="van Rossen-Uffink D."/>
            <person name="Oliveira J.V."/>
            <person name="Vesth T.C."/>
            <person name="Visser J."/>
            <person name="Yu J.-H."/>
            <person name="Zhou M."/>
            <person name="Andersen M.R."/>
            <person name="Archer D.B."/>
            <person name="Baker S.E."/>
            <person name="Benoit I."/>
            <person name="Brakhage A.A."/>
            <person name="Braus G.H."/>
            <person name="Fischer R."/>
            <person name="Frisvad J.C."/>
            <person name="Goldman G.H."/>
            <person name="Houbraken J."/>
            <person name="Oakley B."/>
            <person name="Pocsi I."/>
            <person name="Scazzocchio C."/>
            <person name="Seiboth B."/>
            <person name="vanKuyk P.A."/>
            <person name="Wortman J."/>
            <person name="Dyer P.S."/>
            <person name="Grigoriev I.V."/>
        </authorList>
    </citation>
    <scope>NUCLEOTIDE SEQUENCE [LARGE SCALE GENOMIC DNA]</scope>
    <source>
        <strain evidence="4">CBS 101740 / IMI 381727 / IBT 21946</strain>
    </source>
</reference>
<sequence length="508" mass="58071">MTVPAWDRPGPFPFPYSSPHFTPIQFYSLLFIAFPFLSSQILYLFLLLSCLASSAGFSFTQHTHTHTHTLSLSLSLSSSVNFIIIITTMATTPTQTKPSKRASDEEREESPPKRQNPVPSRPIYPNEQYLCRRDEYHDMINHHNSIFHTRTSPRTAMGAVCEAFESVFVRVRTWATVWGKEGSLSHLSDADKQEIIASLDGYCVQDDWDSIRRNLPPAARVNFAFILVETMLNQFICAKFIDSPFWFLDGKTKATDSDTQSDFHKRFQYVYEKLLSVSRDNAAWWKSIIIGKLNDEPCVFNNIPPTPVGRTTIQHRKTLVKAYTDELMRSRLLKLLLRDDALTKYQRSKRKTTLRLILETASQAVVHGDGGLYGNTNVVRLPDLPRFNTWTGQMLVHPFHAGFEPVEEGRVLIVTRPCYSYLDIISLNHFAPMPPWMVNRAEVLVAPKGRKARARWAAAAAEAGDDDDDDDDDDCEDTSQEDDEEDETEENAEPVRDLPPLRESYWRQ</sequence>
<gene>
    <name evidence="3" type="ORF">ASPBRDRAFT_202384</name>
</gene>
<dbReference type="EMBL" id="KV878679">
    <property type="protein sequence ID" value="OJJ77399.1"/>
    <property type="molecule type" value="Genomic_DNA"/>
</dbReference>
<keyword evidence="4" id="KW-1185">Reference proteome</keyword>
<keyword evidence="2" id="KW-1133">Transmembrane helix</keyword>
<feature type="compositionally biased region" description="Basic and acidic residues" evidence="1">
    <location>
        <begin position="101"/>
        <end position="112"/>
    </location>
</feature>